<reference evidence="2 3" key="1">
    <citation type="journal article" date="2018" name="Biotechnol. Biofuels">
        <title>Integrative visual omics of the white-rot fungus Polyporus brumalis exposes the biotechnological potential of its oxidative enzymes for delignifying raw plant biomass.</title>
        <authorList>
            <person name="Miyauchi S."/>
            <person name="Rancon A."/>
            <person name="Drula E."/>
            <person name="Hage H."/>
            <person name="Chaduli D."/>
            <person name="Favel A."/>
            <person name="Grisel S."/>
            <person name="Henrissat B."/>
            <person name="Herpoel-Gimbert I."/>
            <person name="Ruiz-Duenas F.J."/>
            <person name="Chevret D."/>
            <person name="Hainaut M."/>
            <person name="Lin J."/>
            <person name="Wang M."/>
            <person name="Pangilinan J."/>
            <person name="Lipzen A."/>
            <person name="Lesage-Meessen L."/>
            <person name="Navarro D."/>
            <person name="Riley R."/>
            <person name="Grigoriev I.V."/>
            <person name="Zhou S."/>
            <person name="Raouche S."/>
            <person name="Rosso M.N."/>
        </authorList>
    </citation>
    <scope>NUCLEOTIDE SEQUENCE [LARGE SCALE GENOMIC DNA]</scope>
    <source>
        <strain evidence="2 3">BRFM 1820</strain>
    </source>
</reference>
<proteinExistence type="predicted"/>
<organism evidence="2 3">
    <name type="scientific">Lentinus brumalis</name>
    <dbReference type="NCBI Taxonomy" id="2498619"/>
    <lineage>
        <taxon>Eukaryota</taxon>
        <taxon>Fungi</taxon>
        <taxon>Dikarya</taxon>
        <taxon>Basidiomycota</taxon>
        <taxon>Agaricomycotina</taxon>
        <taxon>Agaricomycetes</taxon>
        <taxon>Polyporales</taxon>
        <taxon>Polyporaceae</taxon>
        <taxon>Lentinus</taxon>
    </lineage>
</organism>
<protein>
    <submittedName>
        <fullName evidence="2">Uncharacterized protein</fullName>
    </submittedName>
</protein>
<accession>A0A371DXB3</accession>
<evidence type="ECO:0000313" key="3">
    <source>
        <dbReference type="Proteomes" id="UP000256964"/>
    </source>
</evidence>
<dbReference type="Proteomes" id="UP000256964">
    <property type="component" value="Unassembled WGS sequence"/>
</dbReference>
<feature type="region of interest" description="Disordered" evidence="1">
    <location>
        <begin position="1"/>
        <end position="29"/>
    </location>
</feature>
<sequence>MTPGPISGHASQSHSPGPATLSNRNRRPHQTRTCLAPLHLGGVRVRDSRTWLALRPLQLQLQVQPIDLRSSYSVRTLAAHELVEAATLEAYSPAATVDTAQKHTRKTGAQVGVRQKRDRGTYRTSANRPTPYLPGGWCGGRPLPGRHECLRSPNLEKVMDSYVPETGYWTLRPTIRCWFASGRAALHHAACDGHGCRVGSCATAVEPGSRTSASFPRPSDPVVDARFLDADVSLLAKGALDAPASTWSWRGFEVGRQVPPCAVRSRGLRTAWSPEDSTFI</sequence>
<dbReference type="EMBL" id="KZ857379">
    <property type="protein sequence ID" value="RDX57154.1"/>
    <property type="molecule type" value="Genomic_DNA"/>
</dbReference>
<gene>
    <name evidence="2" type="ORF">OH76DRAFT_19296</name>
</gene>
<feature type="compositionally biased region" description="Polar residues" evidence="1">
    <location>
        <begin position="9"/>
        <end position="23"/>
    </location>
</feature>
<keyword evidence="3" id="KW-1185">Reference proteome</keyword>
<name>A0A371DXB3_9APHY</name>
<feature type="region of interest" description="Disordered" evidence="1">
    <location>
        <begin position="99"/>
        <end position="126"/>
    </location>
</feature>
<evidence type="ECO:0000313" key="2">
    <source>
        <dbReference type="EMBL" id="RDX57154.1"/>
    </source>
</evidence>
<evidence type="ECO:0000256" key="1">
    <source>
        <dbReference type="SAM" id="MobiDB-lite"/>
    </source>
</evidence>
<dbReference type="AlphaFoldDB" id="A0A371DXB3"/>